<comment type="caution">
    <text evidence="12">The sequence shown here is derived from an EMBL/GenBank/DDBJ whole genome shotgun (WGS) entry which is preliminary data.</text>
</comment>
<dbReference type="InterPro" id="IPR029056">
    <property type="entry name" value="Ribokinase-like"/>
</dbReference>
<dbReference type="InterPro" id="IPR011611">
    <property type="entry name" value="PfkB_dom"/>
</dbReference>
<keyword evidence="6 10" id="KW-0547">Nucleotide-binding</keyword>
<evidence type="ECO:0000256" key="3">
    <source>
        <dbReference type="ARBA" id="ARBA00012119"/>
    </source>
</evidence>
<comment type="pathway">
    <text evidence="1 10">Purine metabolism; AMP biosynthesis via salvage pathway; AMP from adenosine: step 1/1.</text>
</comment>
<dbReference type="CDD" id="cd01168">
    <property type="entry name" value="adenosine_kinase"/>
    <property type="match status" value="1"/>
</dbReference>
<dbReference type="GO" id="GO:0005524">
    <property type="term" value="F:ATP binding"/>
    <property type="evidence" value="ECO:0007669"/>
    <property type="project" value="UniProtKB-UniRule"/>
</dbReference>
<keyword evidence="10" id="KW-0539">Nucleus</keyword>
<dbReference type="SUPFAM" id="SSF53613">
    <property type="entry name" value="Ribokinase-like"/>
    <property type="match status" value="1"/>
</dbReference>
<evidence type="ECO:0000256" key="9">
    <source>
        <dbReference type="PIRSR" id="PIRSR601805-1"/>
    </source>
</evidence>
<dbReference type="EMBL" id="JAPTSV010000009">
    <property type="protein sequence ID" value="KAJ1524242.1"/>
    <property type="molecule type" value="Genomic_DNA"/>
</dbReference>
<keyword evidence="4 10" id="KW-0808">Transferase</keyword>
<dbReference type="Gene3D" id="3.30.1110.10">
    <property type="match status" value="1"/>
</dbReference>
<dbReference type="PANTHER" id="PTHR45769:SF3">
    <property type="entry name" value="ADENOSINE KINASE"/>
    <property type="match status" value="1"/>
</dbReference>
<evidence type="ECO:0000256" key="4">
    <source>
        <dbReference type="ARBA" id="ARBA00022679"/>
    </source>
</evidence>
<dbReference type="PANTHER" id="PTHR45769">
    <property type="entry name" value="ADENOSINE KINASE"/>
    <property type="match status" value="1"/>
</dbReference>
<dbReference type="GO" id="GO:0005634">
    <property type="term" value="C:nucleus"/>
    <property type="evidence" value="ECO:0007669"/>
    <property type="project" value="UniProtKB-SubCell"/>
</dbReference>
<evidence type="ECO:0000313" key="13">
    <source>
        <dbReference type="Proteomes" id="UP001075354"/>
    </source>
</evidence>
<comment type="function">
    <text evidence="10">ATP dependent phosphorylation of adenosine and other related nucleoside analogs to monophosphate derivatives.</text>
</comment>
<evidence type="ECO:0000256" key="1">
    <source>
        <dbReference type="ARBA" id="ARBA00004801"/>
    </source>
</evidence>
<dbReference type="GO" id="GO:0006166">
    <property type="term" value="P:purine ribonucleoside salvage"/>
    <property type="evidence" value="ECO:0007669"/>
    <property type="project" value="UniProtKB-KW"/>
</dbReference>
<sequence>MESSSPVLAAFGNPLWDLCVSLPNNGLLSEFGLADDSSTEVTAPEFESLLRSVESLTDISYSKKGCPGGAALNTIRIFQWLVGQQTQPKLSSVFFGSIGDDENGKLLTKSVSSVGVDVRFKIRSGQLTGSAICLIHNDLRTLVAHLGAANVYFPQDITQEDSSIIARVKVVYIENYFFSHSPSVVWDIVKLCKIQGVIIVFNLSGVYLFEKHAADIASLVKYVDIVVGNESEFVALANTREWKIYSDIFDLANKICAIGVQTLSSVSPGDIKPAKLRYLEDLGKVTVVTRGHKPILCAAEGNPLFSTPTLNPKFGVKDTTGAGDAFVAGFLMGIIHELPLSQCVHLGCYASTEIIQQIGCSPPENPPLTIEEIENNFLNH</sequence>
<proteinExistence type="inferred from homology"/>
<evidence type="ECO:0000256" key="6">
    <source>
        <dbReference type="ARBA" id="ARBA00022741"/>
    </source>
</evidence>
<keyword evidence="7 10" id="KW-0418">Kinase</keyword>
<comment type="similarity">
    <text evidence="2 10">Belongs to the carbohydrate kinase PfkB family.</text>
</comment>
<evidence type="ECO:0000256" key="8">
    <source>
        <dbReference type="ARBA" id="ARBA00022840"/>
    </source>
</evidence>
<reference evidence="12" key="1">
    <citation type="submission" date="2022-12" db="EMBL/GenBank/DDBJ databases">
        <title>Chromosome-level genome assembly of the bean flower thrips Megalurothrips usitatus.</title>
        <authorList>
            <person name="Ma L."/>
            <person name="Liu Q."/>
            <person name="Li H."/>
            <person name="Cai W."/>
        </authorList>
    </citation>
    <scope>NUCLEOTIDE SEQUENCE</scope>
    <source>
        <strain evidence="12">Cailab_2022a</strain>
    </source>
</reference>
<dbReference type="InterPro" id="IPR001805">
    <property type="entry name" value="Adenokinase"/>
</dbReference>
<evidence type="ECO:0000313" key="12">
    <source>
        <dbReference type="EMBL" id="KAJ1524242.1"/>
    </source>
</evidence>
<comment type="catalytic activity">
    <reaction evidence="10">
        <text>adenosine + ATP = AMP + ADP + H(+)</text>
        <dbReference type="Rhea" id="RHEA:20824"/>
        <dbReference type="ChEBI" id="CHEBI:15378"/>
        <dbReference type="ChEBI" id="CHEBI:16335"/>
        <dbReference type="ChEBI" id="CHEBI:30616"/>
        <dbReference type="ChEBI" id="CHEBI:456215"/>
        <dbReference type="ChEBI" id="CHEBI:456216"/>
        <dbReference type="EC" id="2.7.1.20"/>
    </reaction>
</comment>
<dbReference type="Pfam" id="PF00294">
    <property type="entry name" value="PfkB"/>
    <property type="match status" value="1"/>
</dbReference>
<evidence type="ECO:0000256" key="5">
    <source>
        <dbReference type="ARBA" id="ARBA00022726"/>
    </source>
</evidence>
<dbReference type="GO" id="GO:0006144">
    <property type="term" value="P:purine nucleobase metabolic process"/>
    <property type="evidence" value="ECO:0007669"/>
    <property type="project" value="TreeGrafter"/>
</dbReference>
<keyword evidence="8 10" id="KW-0067">ATP-binding</keyword>
<comment type="subunit">
    <text evidence="10">Monomer.</text>
</comment>
<evidence type="ECO:0000256" key="2">
    <source>
        <dbReference type="ARBA" id="ARBA00010688"/>
    </source>
</evidence>
<comment type="cofactor">
    <cofactor evidence="10">
        <name>Mg(2+)</name>
        <dbReference type="ChEBI" id="CHEBI:18420"/>
    </cofactor>
    <text evidence="10">Binds 3 Mg(2+) ions per subunit.</text>
</comment>
<organism evidence="12 13">
    <name type="scientific">Megalurothrips usitatus</name>
    <name type="common">bean blossom thrips</name>
    <dbReference type="NCBI Taxonomy" id="439358"/>
    <lineage>
        <taxon>Eukaryota</taxon>
        <taxon>Metazoa</taxon>
        <taxon>Ecdysozoa</taxon>
        <taxon>Arthropoda</taxon>
        <taxon>Hexapoda</taxon>
        <taxon>Insecta</taxon>
        <taxon>Pterygota</taxon>
        <taxon>Neoptera</taxon>
        <taxon>Paraneoptera</taxon>
        <taxon>Thysanoptera</taxon>
        <taxon>Terebrantia</taxon>
        <taxon>Thripoidea</taxon>
        <taxon>Thripidae</taxon>
        <taxon>Megalurothrips</taxon>
    </lineage>
</organism>
<evidence type="ECO:0000256" key="10">
    <source>
        <dbReference type="RuleBase" id="RU368116"/>
    </source>
</evidence>
<dbReference type="GO" id="GO:0044209">
    <property type="term" value="P:AMP salvage"/>
    <property type="evidence" value="ECO:0007669"/>
    <property type="project" value="UniProtKB-UniRule"/>
</dbReference>
<keyword evidence="5 10" id="KW-0660">Purine salvage</keyword>
<keyword evidence="10" id="KW-0460">Magnesium</keyword>
<evidence type="ECO:0000259" key="11">
    <source>
        <dbReference type="Pfam" id="PF00294"/>
    </source>
</evidence>
<dbReference type="GO" id="GO:0004001">
    <property type="term" value="F:adenosine kinase activity"/>
    <property type="evidence" value="ECO:0007669"/>
    <property type="project" value="UniProtKB-UniRule"/>
</dbReference>
<dbReference type="GO" id="GO:0005829">
    <property type="term" value="C:cytosol"/>
    <property type="evidence" value="ECO:0007669"/>
    <property type="project" value="TreeGrafter"/>
</dbReference>
<dbReference type="Gene3D" id="3.40.1190.20">
    <property type="match status" value="1"/>
</dbReference>
<dbReference type="InterPro" id="IPR002173">
    <property type="entry name" value="Carboh/pur_kinase_PfkB_CS"/>
</dbReference>
<feature type="domain" description="Carbohydrate kinase PfkB" evidence="11">
    <location>
        <begin position="67"/>
        <end position="363"/>
    </location>
</feature>
<evidence type="ECO:0000256" key="7">
    <source>
        <dbReference type="ARBA" id="ARBA00022777"/>
    </source>
</evidence>
<name>A0AAV7XI12_9NEOP</name>
<keyword evidence="13" id="KW-1185">Reference proteome</keyword>
<protein>
    <recommendedName>
        <fullName evidence="3 10">Adenosine kinase</fullName>
        <shortName evidence="10">AK</shortName>
        <ecNumber evidence="3 10">2.7.1.20</ecNumber>
    </recommendedName>
    <alternativeName>
        <fullName evidence="10">Adenosine 5'-phosphotransferase</fullName>
    </alternativeName>
</protein>
<feature type="active site" description="Proton acceptor" evidence="9">
    <location>
        <position position="324"/>
    </location>
</feature>
<dbReference type="AlphaFoldDB" id="A0AAV7XI12"/>
<gene>
    <name evidence="12" type="ORF">ONE63_010758</name>
</gene>
<accession>A0AAV7XI12</accession>
<dbReference type="PROSITE" id="PS00584">
    <property type="entry name" value="PFKB_KINASES_2"/>
    <property type="match status" value="1"/>
</dbReference>
<comment type="subcellular location">
    <subcellularLocation>
        <location evidence="10">Nucleus</location>
    </subcellularLocation>
</comment>
<dbReference type="Proteomes" id="UP001075354">
    <property type="component" value="Chromosome 9"/>
</dbReference>
<dbReference type="EC" id="2.7.1.20" evidence="3 10"/>